<dbReference type="Proteomes" id="UP000323011">
    <property type="component" value="Unassembled WGS sequence"/>
</dbReference>
<feature type="coiled-coil region" evidence="1">
    <location>
        <begin position="147"/>
        <end position="184"/>
    </location>
</feature>
<evidence type="ECO:0000313" key="4">
    <source>
        <dbReference type="EMBL" id="KAA0166618.1"/>
    </source>
</evidence>
<name>A0A5A8DN20_CAFRO</name>
<evidence type="ECO:0000256" key="1">
    <source>
        <dbReference type="SAM" id="Coils"/>
    </source>
</evidence>
<dbReference type="Proteomes" id="UP000325113">
    <property type="component" value="Unassembled WGS sequence"/>
</dbReference>
<organism evidence="4 8">
    <name type="scientific">Cafeteria roenbergensis</name>
    <name type="common">Marine flagellate</name>
    <dbReference type="NCBI Taxonomy" id="33653"/>
    <lineage>
        <taxon>Eukaryota</taxon>
        <taxon>Sar</taxon>
        <taxon>Stramenopiles</taxon>
        <taxon>Bigyra</taxon>
        <taxon>Opalozoa</taxon>
        <taxon>Bicosoecida</taxon>
        <taxon>Cafeteriaceae</taxon>
        <taxon>Cafeteria</taxon>
    </lineage>
</organism>
<evidence type="ECO:0000256" key="2">
    <source>
        <dbReference type="SAM" id="MobiDB-lite"/>
    </source>
</evidence>
<dbReference type="Proteomes" id="UP000324907">
    <property type="component" value="Unassembled WGS sequence"/>
</dbReference>
<gene>
    <name evidence="5" type="ORF">FNF28_01568</name>
    <name evidence="3" type="ORF">FNF29_01714</name>
    <name evidence="4" type="ORF">FNF31_01396</name>
</gene>
<keyword evidence="6" id="KW-1185">Reference proteome</keyword>
<reference evidence="6 7" key="1">
    <citation type="submission" date="2019-07" db="EMBL/GenBank/DDBJ databases">
        <title>Genomes of Cafeteria roenbergensis.</title>
        <authorList>
            <person name="Fischer M.G."/>
            <person name="Hackl T."/>
            <person name="Roman M."/>
        </authorList>
    </citation>
    <scope>NUCLEOTIDE SEQUENCE [LARGE SCALE GENOMIC DNA]</scope>
    <source>
        <strain evidence="3 6">BVI</strain>
        <strain evidence="4 8">Cflag</strain>
        <strain evidence="5 7">RCC970-E3</strain>
    </source>
</reference>
<dbReference type="EMBL" id="VLTL01000014">
    <property type="protein sequence ID" value="KAA0170341.1"/>
    <property type="molecule type" value="Genomic_DNA"/>
</dbReference>
<dbReference type="EMBL" id="VLTM01000008">
    <property type="protein sequence ID" value="KAA0166618.1"/>
    <property type="molecule type" value="Genomic_DNA"/>
</dbReference>
<feature type="region of interest" description="Disordered" evidence="2">
    <location>
        <begin position="38"/>
        <end position="64"/>
    </location>
</feature>
<keyword evidence="1" id="KW-0175">Coiled coil</keyword>
<feature type="region of interest" description="Disordered" evidence="2">
    <location>
        <begin position="1"/>
        <end position="23"/>
    </location>
</feature>
<evidence type="ECO:0000313" key="8">
    <source>
        <dbReference type="Proteomes" id="UP000325113"/>
    </source>
</evidence>
<dbReference type="OMA" id="ADAWRIR"/>
<evidence type="ECO:0000313" key="5">
    <source>
        <dbReference type="EMBL" id="KAA0170341.1"/>
    </source>
</evidence>
<evidence type="ECO:0000313" key="3">
    <source>
        <dbReference type="EMBL" id="KAA0155339.1"/>
    </source>
</evidence>
<feature type="compositionally biased region" description="Basic and acidic residues" evidence="2">
    <location>
        <begin position="55"/>
        <end position="64"/>
    </location>
</feature>
<sequence length="306" mass="31428">MAAELPGSRVFADGTPATGPDFEFDRIDARHWRQLLESKPQRRKLHHNPSAASVHSREAGRPWRRAGDAEIAAANEAAKPEMFRKRLRGWAVQTSKGLKTSFGVDVDASSIQSKLADAWRIRERLAAAEGTARAAADEAGARRDAIADDAADVLSAAEAANAALEAAREALGALRARRAAAEAEAAAGSSGKGGKAAKGGKGGKAAAEAEAAAAAEEEAAVGAVEAAEAAAAAAEAAAAPRRQELEAAEAAARRASEAADGVADGELRPGEGELLALLDAARGFRMAAALRALGLSDPREHDTRLV</sequence>
<dbReference type="AlphaFoldDB" id="A0A5A8DN20"/>
<dbReference type="EMBL" id="VLTN01000007">
    <property type="protein sequence ID" value="KAA0155339.1"/>
    <property type="molecule type" value="Genomic_DNA"/>
</dbReference>
<protein>
    <submittedName>
        <fullName evidence="4">Uncharacterized protein</fullName>
    </submittedName>
</protein>
<comment type="caution">
    <text evidence="4">The sequence shown here is derived from an EMBL/GenBank/DDBJ whole genome shotgun (WGS) entry which is preliminary data.</text>
</comment>
<evidence type="ECO:0000313" key="6">
    <source>
        <dbReference type="Proteomes" id="UP000323011"/>
    </source>
</evidence>
<accession>A0A5A8DN20</accession>
<evidence type="ECO:0000313" key="7">
    <source>
        <dbReference type="Proteomes" id="UP000324907"/>
    </source>
</evidence>
<proteinExistence type="predicted"/>